<evidence type="ECO:0000313" key="2">
    <source>
        <dbReference type="EMBL" id="KAH0470286.1"/>
    </source>
</evidence>
<organism evidence="2 3">
    <name type="scientific">Dendrobium chrysotoxum</name>
    <name type="common">Orchid</name>
    <dbReference type="NCBI Taxonomy" id="161865"/>
    <lineage>
        <taxon>Eukaryota</taxon>
        <taxon>Viridiplantae</taxon>
        <taxon>Streptophyta</taxon>
        <taxon>Embryophyta</taxon>
        <taxon>Tracheophyta</taxon>
        <taxon>Spermatophyta</taxon>
        <taxon>Magnoliopsida</taxon>
        <taxon>Liliopsida</taxon>
        <taxon>Asparagales</taxon>
        <taxon>Orchidaceae</taxon>
        <taxon>Epidendroideae</taxon>
        <taxon>Malaxideae</taxon>
        <taxon>Dendrobiinae</taxon>
        <taxon>Dendrobium</taxon>
    </lineage>
</organism>
<dbReference type="EMBL" id="JAGFBR010000001">
    <property type="protein sequence ID" value="KAH0470286.1"/>
    <property type="molecule type" value="Genomic_DNA"/>
</dbReference>
<sequence length="247" mass="27340">MALGGRLRRRRLRRGRGVEKGFFTTIRKERAAAKMRRRSGGGGEGSREDRKAAVSFPAKGREGGSVMLEYLTPGFHDRRVKFGVIINMSAFIEYVKALQFQLSAIRDVGPHPKGAESCWAEPLVPPSASTRKVLCHRSSSPVGSVAGECDLLPAKRSRGVAGETETRLRMETCEEDNRDRYSTKHGGAMPAPKVGFSARVFRISIDGIKIARKLLSQALIFENEFVRVQEKAAKKLSQTKLENELVP</sequence>
<dbReference type="Proteomes" id="UP000775213">
    <property type="component" value="Unassembled WGS sequence"/>
</dbReference>
<evidence type="ECO:0000256" key="1">
    <source>
        <dbReference type="SAM" id="MobiDB-lite"/>
    </source>
</evidence>
<accession>A0AAV7HNS1</accession>
<gene>
    <name evidence="2" type="ORF">IEQ34_000009</name>
</gene>
<keyword evidence="3" id="KW-1185">Reference proteome</keyword>
<comment type="caution">
    <text evidence="2">The sequence shown here is derived from an EMBL/GenBank/DDBJ whole genome shotgun (WGS) entry which is preliminary data.</text>
</comment>
<reference evidence="2 3" key="1">
    <citation type="journal article" date="2021" name="Hortic Res">
        <title>Chromosome-scale assembly of the Dendrobium chrysotoxum genome enhances the understanding of orchid evolution.</title>
        <authorList>
            <person name="Zhang Y."/>
            <person name="Zhang G.Q."/>
            <person name="Zhang D."/>
            <person name="Liu X.D."/>
            <person name="Xu X.Y."/>
            <person name="Sun W.H."/>
            <person name="Yu X."/>
            <person name="Zhu X."/>
            <person name="Wang Z.W."/>
            <person name="Zhao X."/>
            <person name="Zhong W.Y."/>
            <person name="Chen H."/>
            <person name="Yin W.L."/>
            <person name="Huang T."/>
            <person name="Niu S.C."/>
            <person name="Liu Z.J."/>
        </authorList>
    </citation>
    <scope>NUCLEOTIDE SEQUENCE [LARGE SCALE GENOMIC DNA]</scope>
    <source>
        <strain evidence="2">Lindl</strain>
    </source>
</reference>
<protein>
    <submittedName>
        <fullName evidence="2">Uncharacterized protein</fullName>
    </submittedName>
</protein>
<evidence type="ECO:0000313" key="3">
    <source>
        <dbReference type="Proteomes" id="UP000775213"/>
    </source>
</evidence>
<dbReference type="AlphaFoldDB" id="A0AAV7HNS1"/>
<proteinExistence type="predicted"/>
<name>A0AAV7HNS1_DENCH</name>
<feature type="region of interest" description="Disordered" evidence="1">
    <location>
        <begin position="31"/>
        <end position="51"/>
    </location>
</feature>